<sequence>MAVVNNGFVVWSVPPLVCPNGCFDDEVTHDVDNEPEARHTVTRAKARSGGLAEQQTDLVQPTTKDSPRGIHFIHGSEGADVGASQGDTKMRIVRG</sequence>
<protein>
    <submittedName>
        <fullName evidence="1">Uncharacterized protein</fullName>
    </submittedName>
</protein>
<gene>
    <name evidence="1" type="ORF">O1611_g3822</name>
</gene>
<keyword evidence="2" id="KW-1185">Reference proteome</keyword>
<name>A0ACC2JQS9_9PEZI</name>
<comment type="caution">
    <text evidence="1">The sequence shown here is derived from an EMBL/GenBank/DDBJ whole genome shotgun (WGS) entry which is preliminary data.</text>
</comment>
<evidence type="ECO:0000313" key="2">
    <source>
        <dbReference type="Proteomes" id="UP001153332"/>
    </source>
</evidence>
<dbReference type="Proteomes" id="UP001153332">
    <property type="component" value="Unassembled WGS sequence"/>
</dbReference>
<organism evidence="1 2">
    <name type="scientific">Lasiodiplodia mahajangana</name>
    <dbReference type="NCBI Taxonomy" id="1108764"/>
    <lineage>
        <taxon>Eukaryota</taxon>
        <taxon>Fungi</taxon>
        <taxon>Dikarya</taxon>
        <taxon>Ascomycota</taxon>
        <taxon>Pezizomycotina</taxon>
        <taxon>Dothideomycetes</taxon>
        <taxon>Dothideomycetes incertae sedis</taxon>
        <taxon>Botryosphaeriales</taxon>
        <taxon>Botryosphaeriaceae</taxon>
        <taxon>Lasiodiplodia</taxon>
    </lineage>
</organism>
<dbReference type="EMBL" id="JAPUUL010000655">
    <property type="protein sequence ID" value="KAJ8129805.1"/>
    <property type="molecule type" value="Genomic_DNA"/>
</dbReference>
<reference evidence="1" key="1">
    <citation type="submission" date="2022-12" db="EMBL/GenBank/DDBJ databases">
        <title>Genome Sequence of Lasiodiplodia mahajangana.</title>
        <authorList>
            <person name="Buettner E."/>
        </authorList>
    </citation>
    <scope>NUCLEOTIDE SEQUENCE</scope>
    <source>
        <strain evidence="1">VT137</strain>
    </source>
</reference>
<evidence type="ECO:0000313" key="1">
    <source>
        <dbReference type="EMBL" id="KAJ8129805.1"/>
    </source>
</evidence>
<proteinExistence type="predicted"/>
<accession>A0ACC2JQS9</accession>